<proteinExistence type="predicted"/>
<evidence type="ECO:0000313" key="1">
    <source>
        <dbReference type="EMBL" id="EFE79071.2"/>
    </source>
</evidence>
<evidence type="ECO:0000313" key="2">
    <source>
        <dbReference type="Proteomes" id="UP000003986"/>
    </source>
</evidence>
<reference evidence="2" key="2">
    <citation type="submission" date="2008-12" db="EMBL/GenBank/DDBJ databases">
        <title>Annotation of Streptomyces roseosporus strain NRRL 15998.</title>
        <authorList>
            <consortium name="The Broad Institute Genome Sequencing Platform"/>
            <consortium name="Broad Institute Microbial Sequencing Center"/>
            <person name="Fischbach M."/>
            <person name="Ward D."/>
            <person name="Young S."/>
            <person name="Kodira C.D."/>
            <person name="Zeng Q."/>
            <person name="Koehrsen M."/>
            <person name="Godfrey P."/>
            <person name="Alvarado L."/>
            <person name="Berlin A.M."/>
            <person name="Borenstein D."/>
            <person name="Chen Z."/>
            <person name="Engels R."/>
            <person name="Freedman E."/>
            <person name="Gellesch M."/>
            <person name="Goldberg J."/>
            <person name="Griggs A."/>
            <person name="Gujja S."/>
            <person name="Heiman D.I."/>
            <person name="Hepburn T.A."/>
            <person name="Howarth C."/>
            <person name="Jen D."/>
            <person name="Larson L."/>
            <person name="Lewis B."/>
            <person name="Mehta T."/>
            <person name="Park D."/>
            <person name="Pearson M."/>
            <person name="Roberts A."/>
            <person name="Saif S."/>
            <person name="Shea T.D."/>
            <person name="Shenoy N."/>
            <person name="Sisk P."/>
            <person name="Stolte C."/>
            <person name="Sykes S.N."/>
            <person name="Walk T."/>
            <person name="White J."/>
            <person name="Yandava C."/>
            <person name="Straight P."/>
            <person name="Clardy J."/>
            <person name="Hung D."/>
            <person name="Kolter R."/>
            <person name="Mekalanos J."/>
            <person name="Walker S."/>
            <person name="Walsh C.T."/>
            <person name="Wieland B.L.C."/>
            <person name="Ilzarbe M."/>
            <person name="Galagan J."/>
            <person name="Nusbaum C."/>
            <person name="Birren B."/>
        </authorList>
    </citation>
    <scope>NUCLEOTIDE SEQUENCE [LARGE SCALE GENOMIC DNA]</scope>
    <source>
        <strain evidence="2">NRRL 15998</strain>
    </source>
</reference>
<gene>
    <name evidence="1" type="ORF">SSGG_06438</name>
</gene>
<sequence length="96" mass="10536">MTTRLRGPSWAEGKGNALGTFLVRLVDGSEMIMTAGRAARRTTGEVAFENVDACGNWCVLCAVPDSLVTRICVYKVRDDGTVAWVEQPARGPWWAY</sequence>
<protein>
    <submittedName>
        <fullName evidence="1">Predicted protein</fullName>
    </submittedName>
</protein>
<reference evidence="2" key="1">
    <citation type="submission" date="2008-10" db="EMBL/GenBank/DDBJ databases">
        <authorList>
            <person name="Molnar K."/>
        </authorList>
    </citation>
    <scope>NUCLEOTIDE SEQUENCE [LARGE SCALE GENOMIC DNA]</scope>
    <source>
        <strain evidence="2">NRRL 15998</strain>
    </source>
</reference>
<dbReference type="Proteomes" id="UP000003986">
    <property type="component" value="Unassembled WGS sequence"/>
</dbReference>
<organism evidence="1 2">
    <name type="scientific">Streptomyces filamentosus NRRL 15998</name>
    <dbReference type="NCBI Taxonomy" id="457431"/>
    <lineage>
        <taxon>Bacteria</taxon>
        <taxon>Bacillati</taxon>
        <taxon>Actinomycetota</taxon>
        <taxon>Actinomycetes</taxon>
        <taxon>Kitasatosporales</taxon>
        <taxon>Streptomycetaceae</taxon>
        <taxon>Streptomyces</taxon>
    </lineage>
</organism>
<accession>D6AGW9</accession>
<name>D6AGW9_STRFL</name>
<dbReference type="AlphaFoldDB" id="D6AGW9"/>
<dbReference type="EMBL" id="DS999644">
    <property type="protein sequence ID" value="EFE79071.2"/>
    <property type="molecule type" value="Genomic_DNA"/>
</dbReference>